<protein>
    <submittedName>
        <fullName evidence="1">Uncharacterized protein</fullName>
    </submittedName>
</protein>
<keyword evidence="2" id="KW-1185">Reference proteome</keyword>
<name>A0A1W6L8W2_9BURK</name>
<organism evidence="1 2">
    <name type="scientific">Piscinibacter gummiphilus</name>
    <dbReference type="NCBI Taxonomy" id="946333"/>
    <lineage>
        <taxon>Bacteria</taxon>
        <taxon>Pseudomonadati</taxon>
        <taxon>Pseudomonadota</taxon>
        <taxon>Betaproteobacteria</taxon>
        <taxon>Burkholderiales</taxon>
        <taxon>Sphaerotilaceae</taxon>
        <taxon>Piscinibacter</taxon>
    </lineage>
</organism>
<evidence type="ECO:0000313" key="2">
    <source>
        <dbReference type="Proteomes" id="UP000193427"/>
    </source>
</evidence>
<dbReference type="RefSeq" id="WP_085750940.1">
    <property type="nucleotide sequence ID" value="NZ_BSPR01000007.1"/>
</dbReference>
<dbReference type="EMBL" id="CP015118">
    <property type="protein sequence ID" value="ARN20662.1"/>
    <property type="molecule type" value="Genomic_DNA"/>
</dbReference>
<accession>A0A1W6L8W2</accession>
<reference evidence="1 2" key="1">
    <citation type="submission" date="2016-04" db="EMBL/GenBank/DDBJ databases">
        <title>Complete genome sequence of natural rubber-degrading, novel Gram-negative bacterium, Rhizobacter gummiphilus strain NS21.</title>
        <authorList>
            <person name="Tabata M."/>
            <person name="Kasai D."/>
            <person name="Fukuda M."/>
        </authorList>
    </citation>
    <scope>NUCLEOTIDE SEQUENCE [LARGE SCALE GENOMIC DNA]</scope>
    <source>
        <strain evidence="1 2">NS21</strain>
    </source>
</reference>
<dbReference type="Proteomes" id="UP000193427">
    <property type="component" value="Chromosome"/>
</dbReference>
<proteinExistence type="predicted"/>
<evidence type="ECO:0000313" key="1">
    <source>
        <dbReference type="EMBL" id="ARN20662.1"/>
    </source>
</evidence>
<dbReference type="Pfam" id="PF11876">
    <property type="entry name" value="TsiV"/>
    <property type="match status" value="1"/>
</dbReference>
<dbReference type="STRING" id="946333.A4W93_12575"/>
<gene>
    <name evidence="1" type="ORF">A4W93_12575</name>
</gene>
<dbReference type="OrthoDB" id="9153637at2"/>
<sequence length="314" mass="33722">MDALQIRHEIAPARADVAMRPALLVFVRGPLAPHAAALDTLWARLRELPAGQRLKAYRLGAEDKWRTLGAADTPPLSQRFGLVPDHPGPWPLALAEQPGSPSAGATLDWLGLPPVRGLERASHLRFVFDDPVSATELAALGDLVLQHLPVWWGAGGYAFEFTGGSPDAGGQRMAVLAKRHWATQVQHLSSLQWDALAGMPSVNWLVLLGPAFLTQAGLSIEALANAVEPRARSGVYARQGLHGLALAAGPRPLTGDINGQDDLAPYAELDRLLAPLRLATHRPLAGPLARPEVLEAWLRRFDDPQGWLAADLSA</sequence>
<dbReference type="KEGG" id="rgu:A4W93_12575"/>
<dbReference type="InterPro" id="IPR021815">
    <property type="entry name" value="TsiV"/>
</dbReference>
<dbReference type="AlphaFoldDB" id="A0A1W6L8W2"/>